<dbReference type="Proteomes" id="UP000002207">
    <property type="component" value="Chromosome"/>
</dbReference>
<proteinExistence type="predicted"/>
<evidence type="ECO:0000313" key="3">
    <source>
        <dbReference type="Proteomes" id="UP000002207"/>
    </source>
</evidence>
<dbReference type="RefSeq" id="WP_015897752.1">
    <property type="nucleotide sequence ID" value="NC_012483.1"/>
</dbReference>
<dbReference type="HOGENOM" id="CLU_2968753_0_0_0"/>
<accession>C1F2M8</accession>
<name>C1F2M8_ACIC5</name>
<sequence length="58" mass="5728">MGTNGFPVGGGPNEKTQHIVDDGATADSAIDAGEVSVEIEAGAEDEFSGGGPNEKTGH</sequence>
<evidence type="ECO:0000256" key="1">
    <source>
        <dbReference type="SAM" id="MobiDB-lite"/>
    </source>
</evidence>
<reference evidence="2 3" key="1">
    <citation type="journal article" date="2009" name="Appl. Environ. Microbiol.">
        <title>Three genomes from the phylum Acidobacteria provide insight into the lifestyles of these microorganisms in soils.</title>
        <authorList>
            <person name="Ward N.L."/>
            <person name="Challacombe J.F."/>
            <person name="Janssen P.H."/>
            <person name="Henrissat B."/>
            <person name="Coutinho P.M."/>
            <person name="Wu M."/>
            <person name="Xie G."/>
            <person name="Haft D.H."/>
            <person name="Sait M."/>
            <person name="Badger J."/>
            <person name="Barabote R.D."/>
            <person name="Bradley B."/>
            <person name="Brettin T.S."/>
            <person name="Brinkac L.M."/>
            <person name="Bruce D."/>
            <person name="Creasy T."/>
            <person name="Daugherty S.C."/>
            <person name="Davidsen T.M."/>
            <person name="DeBoy R.T."/>
            <person name="Detter J.C."/>
            <person name="Dodson R.J."/>
            <person name="Durkin A.S."/>
            <person name="Ganapathy A."/>
            <person name="Gwinn-Giglio M."/>
            <person name="Han C.S."/>
            <person name="Khouri H."/>
            <person name="Kiss H."/>
            <person name="Kothari S.P."/>
            <person name="Madupu R."/>
            <person name="Nelson K.E."/>
            <person name="Nelson W.C."/>
            <person name="Paulsen I."/>
            <person name="Penn K."/>
            <person name="Ren Q."/>
            <person name="Rosovitz M.J."/>
            <person name="Selengut J.D."/>
            <person name="Shrivastava S."/>
            <person name="Sullivan S.A."/>
            <person name="Tapia R."/>
            <person name="Thompson L.S."/>
            <person name="Watkins K.L."/>
            <person name="Yang Q."/>
            <person name="Yu C."/>
            <person name="Zafar N."/>
            <person name="Zhou L."/>
            <person name="Kuske C.R."/>
        </authorList>
    </citation>
    <scope>NUCLEOTIDE SEQUENCE [LARGE SCALE GENOMIC DNA]</scope>
    <source>
        <strain evidence="3">ATCC 51196 / DSM 11244 / BCRC 80197 / JCM 7670 / NBRC 15755 / NCIMB 13165 / 161</strain>
    </source>
</reference>
<organism evidence="2 3">
    <name type="scientific">Acidobacterium capsulatum (strain ATCC 51196 / DSM 11244 / BCRC 80197 / JCM 7670 / NBRC 15755 / NCIMB 13165 / 161)</name>
    <dbReference type="NCBI Taxonomy" id="240015"/>
    <lineage>
        <taxon>Bacteria</taxon>
        <taxon>Pseudomonadati</taxon>
        <taxon>Acidobacteriota</taxon>
        <taxon>Terriglobia</taxon>
        <taxon>Terriglobales</taxon>
        <taxon>Acidobacteriaceae</taxon>
        <taxon>Acidobacterium</taxon>
    </lineage>
</organism>
<dbReference type="STRING" id="240015.ACP_2688"/>
<dbReference type="KEGG" id="aca:ACP_2688"/>
<evidence type="ECO:0000313" key="2">
    <source>
        <dbReference type="EMBL" id="ACO32817.1"/>
    </source>
</evidence>
<dbReference type="AlphaFoldDB" id="C1F2M8"/>
<protein>
    <submittedName>
        <fullName evidence="2">Uncharacterized protein</fullName>
    </submittedName>
</protein>
<feature type="region of interest" description="Disordered" evidence="1">
    <location>
        <begin position="1"/>
        <end position="58"/>
    </location>
</feature>
<keyword evidence="3" id="KW-1185">Reference proteome</keyword>
<gene>
    <name evidence="2" type="ordered locus">ACP_2688</name>
</gene>
<dbReference type="EMBL" id="CP001472">
    <property type="protein sequence ID" value="ACO32817.1"/>
    <property type="molecule type" value="Genomic_DNA"/>
</dbReference>
<dbReference type="InParanoid" id="C1F2M8"/>